<feature type="transmembrane region" description="Helical" evidence="8">
    <location>
        <begin position="364"/>
        <end position="382"/>
    </location>
</feature>
<keyword evidence="5 8" id="KW-0812">Transmembrane</keyword>
<feature type="transmembrane region" description="Helical" evidence="8">
    <location>
        <begin position="65"/>
        <end position="83"/>
    </location>
</feature>
<evidence type="ECO:0000256" key="6">
    <source>
        <dbReference type="ARBA" id="ARBA00022989"/>
    </source>
</evidence>
<feature type="transmembrane region" description="Helical" evidence="8">
    <location>
        <begin position="269"/>
        <end position="291"/>
    </location>
</feature>
<dbReference type="InterPro" id="IPR051800">
    <property type="entry name" value="PqiA-PqiB_transport"/>
</dbReference>
<organism evidence="9">
    <name type="scientific">Neisseria leonii</name>
    <dbReference type="NCBI Taxonomy" id="2995413"/>
    <lineage>
        <taxon>Bacteria</taxon>
        <taxon>Pseudomonadati</taxon>
        <taxon>Pseudomonadota</taxon>
        <taxon>Betaproteobacteria</taxon>
        <taxon>Neisseriales</taxon>
        <taxon>Neisseriaceae</taxon>
        <taxon>Neisseria</taxon>
    </lineage>
</organism>
<gene>
    <name evidence="9" type="ORF">ORY91_001058</name>
</gene>
<comment type="caution">
    <text evidence="9">The sequence shown here is derived from an EMBL/GenBank/DDBJ whole genome shotgun (WGS) entry which is preliminary data.</text>
</comment>
<dbReference type="Pfam" id="PF04403">
    <property type="entry name" value="PqiA"/>
    <property type="match status" value="2"/>
</dbReference>
<evidence type="ECO:0000256" key="7">
    <source>
        <dbReference type="ARBA" id="ARBA00023136"/>
    </source>
</evidence>
<keyword evidence="7 8" id="KW-0472">Membrane</keyword>
<feature type="transmembrane region" description="Helical" evidence="8">
    <location>
        <begin position="164"/>
        <end position="181"/>
    </location>
</feature>
<evidence type="ECO:0000256" key="4">
    <source>
        <dbReference type="ARBA" id="ARBA00022519"/>
    </source>
</evidence>
<dbReference type="InterPro" id="IPR005219">
    <property type="entry name" value="PqiA-like_proteobact"/>
</dbReference>
<feature type="transmembrane region" description="Helical" evidence="8">
    <location>
        <begin position="119"/>
        <end position="143"/>
    </location>
</feature>
<dbReference type="PANTHER" id="PTHR30462:SF3">
    <property type="entry name" value="INTERMEMBRANE TRANSPORT PROTEIN PQIA"/>
    <property type="match status" value="1"/>
</dbReference>
<feature type="transmembrane region" description="Helical" evidence="8">
    <location>
        <begin position="394"/>
        <end position="412"/>
    </location>
</feature>
<proteinExistence type="inferred from homology"/>
<protein>
    <submittedName>
        <fullName evidence="9">Paraquat-inducible protein A</fullName>
    </submittedName>
</protein>
<dbReference type="InterPro" id="IPR007498">
    <property type="entry name" value="PqiA-like"/>
</dbReference>
<dbReference type="GO" id="GO:0005886">
    <property type="term" value="C:plasma membrane"/>
    <property type="evidence" value="ECO:0007669"/>
    <property type="project" value="UniProtKB-SubCell"/>
</dbReference>
<sequence>MRPIPSLLHMRLSGRPTDGRAALPAHRLNCPECGLLCDIPALGQGQACDCPRCGHGLLRIEHNPFTLPAALAAAALLLLVYLYSTRFISVSMPGVYADLSLPGMIKALVAQEFGLLADVMFLFTFGAPLVFLLLCLYVFCALIRRRPLPGLRTAARTMLRIREWMMVDVFFVSTLVAYIKLSALADVAFGPAFWLMPLMALLLARTVLAVPEHWVYEQIGRLNRRSTPPADGQDAVCCSRCLYFRPQQETLCRVCGSHLFARRPGSLRLSAAFLLAAAILYIPANLLPIMMTSTPLAYDASTIISGIILMWQSDPFVAAVIFSASIVVPTLKILMMTVLIFSVRVGLPAPAPAMSRLYRFTESVGRWSMIDIFVIIILMSAFATPMVRVTAGPAALYFCAVVLLTMLSAHFFDPRLLWDKSSETVTSHEQP</sequence>
<keyword evidence="3" id="KW-1003">Cell membrane</keyword>
<evidence type="ECO:0000256" key="2">
    <source>
        <dbReference type="ARBA" id="ARBA00007555"/>
    </source>
</evidence>
<evidence type="ECO:0000256" key="1">
    <source>
        <dbReference type="ARBA" id="ARBA00004429"/>
    </source>
</evidence>
<feature type="transmembrane region" description="Helical" evidence="8">
    <location>
        <begin position="193"/>
        <end position="216"/>
    </location>
</feature>
<keyword evidence="4" id="KW-0997">Cell inner membrane</keyword>
<name>A0A9X4E198_9NEIS</name>
<evidence type="ECO:0000256" key="5">
    <source>
        <dbReference type="ARBA" id="ARBA00022692"/>
    </source>
</evidence>
<accession>A0A9X4E198</accession>
<evidence type="ECO:0000256" key="8">
    <source>
        <dbReference type="SAM" id="Phobius"/>
    </source>
</evidence>
<evidence type="ECO:0000256" key="3">
    <source>
        <dbReference type="ARBA" id="ARBA00022475"/>
    </source>
</evidence>
<evidence type="ECO:0000313" key="9">
    <source>
        <dbReference type="EMBL" id="MDD9327651.1"/>
    </source>
</evidence>
<reference evidence="9" key="1">
    <citation type="submission" date="2022-10" db="EMBL/GenBank/DDBJ databases">
        <authorList>
            <person name="Boutroux M."/>
        </authorList>
    </citation>
    <scope>NUCLEOTIDE SEQUENCE</scope>
    <source>
        <strain evidence="9">51.81</strain>
    </source>
</reference>
<feature type="transmembrane region" description="Helical" evidence="8">
    <location>
        <begin position="316"/>
        <end position="343"/>
    </location>
</feature>
<comment type="subcellular location">
    <subcellularLocation>
        <location evidence="1">Cell inner membrane</location>
        <topology evidence="1">Multi-pass membrane protein</topology>
    </subcellularLocation>
</comment>
<dbReference type="EMBL" id="JAPQFL010000002">
    <property type="protein sequence ID" value="MDD9327651.1"/>
    <property type="molecule type" value="Genomic_DNA"/>
</dbReference>
<dbReference type="PANTHER" id="PTHR30462">
    <property type="entry name" value="INTERMEMBRANE TRANSPORT PROTEIN PQIB-RELATED"/>
    <property type="match status" value="1"/>
</dbReference>
<keyword evidence="6 8" id="KW-1133">Transmembrane helix</keyword>
<dbReference type="AlphaFoldDB" id="A0A9X4E198"/>
<comment type="similarity">
    <text evidence="2">Belongs to the PqiA family.</text>
</comment>
<dbReference type="NCBIfam" id="TIGR00155">
    <property type="entry name" value="pqiA_fam"/>
    <property type="match status" value="1"/>
</dbReference>